<dbReference type="Gramene" id="mRNA:HanXRQr2_Chr01g0021181">
    <property type="protein sequence ID" value="CDS:HanXRQr2_Chr01g0021181.1"/>
    <property type="gene ID" value="HanXRQr2_Chr01g0021181"/>
</dbReference>
<gene>
    <name evidence="1" type="ORF">HanXRQr2_Chr01g0021181</name>
</gene>
<evidence type="ECO:0000313" key="1">
    <source>
        <dbReference type="EMBL" id="KAF5821985.1"/>
    </source>
</evidence>
<evidence type="ECO:0000313" key="2">
    <source>
        <dbReference type="Proteomes" id="UP000215914"/>
    </source>
</evidence>
<name>A0A9K3JV40_HELAN</name>
<reference evidence="1" key="2">
    <citation type="submission" date="2020-06" db="EMBL/GenBank/DDBJ databases">
        <title>Helianthus annuus Genome sequencing and assembly Release 2.</title>
        <authorList>
            <person name="Gouzy J."/>
            <person name="Langlade N."/>
            <person name="Munos S."/>
        </authorList>
    </citation>
    <scope>NUCLEOTIDE SEQUENCE</scope>
    <source>
        <tissue evidence="1">Leaves</tissue>
    </source>
</reference>
<organism evidence="1 2">
    <name type="scientific">Helianthus annuus</name>
    <name type="common">Common sunflower</name>
    <dbReference type="NCBI Taxonomy" id="4232"/>
    <lineage>
        <taxon>Eukaryota</taxon>
        <taxon>Viridiplantae</taxon>
        <taxon>Streptophyta</taxon>
        <taxon>Embryophyta</taxon>
        <taxon>Tracheophyta</taxon>
        <taxon>Spermatophyta</taxon>
        <taxon>Magnoliopsida</taxon>
        <taxon>eudicotyledons</taxon>
        <taxon>Gunneridae</taxon>
        <taxon>Pentapetalae</taxon>
        <taxon>asterids</taxon>
        <taxon>campanulids</taxon>
        <taxon>Asterales</taxon>
        <taxon>Asteraceae</taxon>
        <taxon>Asteroideae</taxon>
        <taxon>Heliantheae alliance</taxon>
        <taxon>Heliantheae</taxon>
        <taxon>Helianthus</taxon>
    </lineage>
</organism>
<dbReference type="EMBL" id="MNCJ02000316">
    <property type="protein sequence ID" value="KAF5821985.1"/>
    <property type="molecule type" value="Genomic_DNA"/>
</dbReference>
<dbReference type="AlphaFoldDB" id="A0A9K3JV40"/>
<reference evidence="1" key="1">
    <citation type="journal article" date="2017" name="Nature">
        <title>The sunflower genome provides insights into oil metabolism, flowering and Asterid evolution.</title>
        <authorList>
            <person name="Badouin H."/>
            <person name="Gouzy J."/>
            <person name="Grassa C.J."/>
            <person name="Murat F."/>
            <person name="Staton S.E."/>
            <person name="Cottret L."/>
            <person name="Lelandais-Briere C."/>
            <person name="Owens G.L."/>
            <person name="Carrere S."/>
            <person name="Mayjonade B."/>
            <person name="Legrand L."/>
            <person name="Gill N."/>
            <person name="Kane N.C."/>
            <person name="Bowers J.E."/>
            <person name="Hubner S."/>
            <person name="Bellec A."/>
            <person name="Berard A."/>
            <person name="Berges H."/>
            <person name="Blanchet N."/>
            <person name="Boniface M.C."/>
            <person name="Brunel D."/>
            <person name="Catrice O."/>
            <person name="Chaidir N."/>
            <person name="Claudel C."/>
            <person name="Donnadieu C."/>
            <person name="Faraut T."/>
            <person name="Fievet G."/>
            <person name="Helmstetter N."/>
            <person name="King M."/>
            <person name="Knapp S.J."/>
            <person name="Lai Z."/>
            <person name="Le Paslier M.C."/>
            <person name="Lippi Y."/>
            <person name="Lorenzon L."/>
            <person name="Mandel J.R."/>
            <person name="Marage G."/>
            <person name="Marchand G."/>
            <person name="Marquand E."/>
            <person name="Bret-Mestries E."/>
            <person name="Morien E."/>
            <person name="Nambeesan S."/>
            <person name="Nguyen T."/>
            <person name="Pegot-Espagnet P."/>
            <person name="Pouilly N."/>
            <person name="Raftis F."/>
            <person name="Sallet E."/>
            <person name="Schiex T."/>
            <person name="Thomas J."/>
            <person name="Vandecasteele C."/>
            <person name="Vares D."/>
            <person name="Vear F."/>
            <person name="Vautrin S."/>
            <person name="Crespi M."/>
            <person name="Mangin B."/>
            <person name="Burke J.M."/>
            <person name="Salse J."/>
            <person name="Munos S."/>
            <person name="Vincourt P."/>
            <person name="Rieseberg L.H."/>
            <person name="Langlade N.B."/>
        </authorList>
    </citation>
    <scope>NUCLEOTIDE SEQUENCE</scope>
    <source>
        <tissue evidence="1">Leaves</tissue>
    </source>
</reference>
<accession>A0A9K3JV40</accession>
<comment type="caution">
    <text evidence="1">The sequence shown here is derived from an EMBL/GenBank/DDBJ whole genome shotgun (WGS) entry which is preliminary data.</text>
</comment>
<keyword evidence="2" id="KW-1185">Reference proteome</keyword>
<sequence length="51" mass="6054">MSPELNLLGEIVTMFGLKFYVFKNRHISWHSIFLMNNNVVVDEAMIIFHEQ</sequence>
<proteinExistence type="predicted"/>
<protein>
    <submittedName>
        <fullName evidence="1">Uncharacterized protein</fullName>
    </submittedName>
</protein>
<dbReference type="Proteomes" id="UP000215914">
    <property type="component" value="Unassembled WGS sequence"/>
</dbReference>